<dbReference type="AlphaFoldDB" id="A0ABD1F9Z4"/>
<reference evidence="1 2" key="1">
    <citation type="submission" date="2024-05" db="EMBL/GenBank/DDBJ databases">
        <title>Genetic variation in Jamaican populations of the coffee berry borer (Hypothenemus hampei).</title>
        <authorList>
            <person name="Errbii M."/>
            <person name="Myrie A."/>
        </authorList>
    </citation>
    <scope>NUCLEOTIDE SEQUENCE [LARGE SCALE GENOMIC DNA]</scope>
    <source>
        <strain evidence="1">JA-Hopewell-2020-01-JO</strain>
        <tissue evidence="1">Whole body</tissue>
    </source>
</reference>
<accession>A0ABD1F9Z4</accession>
<gene>
    <name evidence="1" type="ORF">ABEB36_003659</name>
</gene>
<dbReference type="Gene3D" id="3.30.420.10">
    <property type="entry name" value="Ribonuclease H-like superfamily/Ribonuclease H"/>
    <property type="match status" value="1"/>
</dbReference>
<protein>
    <recommendedName>
        <fullName evidence="3">Transposable element Tc3 transposase</fullName>
    </recommendedName>
</protein>
<evidence type="ECO:0000313" key="1">
    <source>
        <dbReference type="EMBL" id="KAL1514398.1"/>
    </source>
</evidence>
<sequence length="112" mass="13190">MWFQHDGCPAHYSAVAREVLNRNFNGRWIGRFGPVNWPARSPDLTSPDFFLWGYLKDQVYKEIPTTREDMILRIINACANIPEDTLLRCEESFKTRINKCIEVQGHHFEHLL</sequence>
<dbReference type="EMBL" id="JBDJPC010000002">
    <property type="protein sequence ID" value="KAL1514398.1"/>
    <property type="molecule type" value="Genomic_DNA"/>
</dbReference>
<dbReference type="PANTHER" id="PTHR47326:SF1">
    <property type="entry name" value="HTH PSQ-TYPE DOMAIN-CONTAINING PROTEIN"/>
    <property type="match status" value="1"/>
</dbReference>
<proteinExistence type="predicted"/>
<name>A0ABD1F9Z4_HYPHA</name>
<dbReference type="Proteomes" id="UP001566132">
    <property type="component" value="Unassembled WGS sequence"/>
</dbReference>
<evidence type="ECO:0008006" key="3">
    <source>
        <dbReference type="Google" id="ProtNLM"/>
    </source>
</evidence>
<organism evidence="1 2">
    <name type="scientific">Hypothenemus hampei</name>
    <name type="common">Coffee berry borer</name>
    <dbReference type="NCBI Taxonomy" id="57062"/>
    <lineage>
        <taxon>Eukaryota</taxon>
        <taxon>Metazoa</taxon>
        <taxon>Ecdysozoa</taxon>
        <taxon>Arthropoda</taxon>
        <taxon>Hexapoda</taxon>
        <taxon>Insecta</taxon>
        <taxon>Pterygota</taxon>
        <taxon>Neoptera</taxon>
        <taxon>Endopterygota</taxon>
        <taxon>Coleoptera</taxon>
        <taxon>Polyphaga</taxon>
        <taxon>Cucujiformia</taxon>
        <taxon>Curculionidae</taxon>
        <taxon>Scolytinae</taxon>
        <taxon>Hypothenemus</taxon>
    </lineage>
</organism>
<evidence type="ECO:0000313" key="2">
    <source>
        <dbReference type="Proteomes" id="UP001566132"/>
    </source>
</evidence>
<comment type="caution">
    <text evidence="1">The sequence shown here is derived from an EMBL/GenBank/DDBJ whole genome shotgun (WGS) entry which is preliminary data.</text>
</comment>
<keyword evidence="2" id="KW-1185">Reference proteome</keyword>
<dbReference type="InterPro" id="IPR036397">
    <property type="entry name" value="RNaseH_sf"/>
</dbReference>
<dbReference type="PANTHER" id="PTHR47326">
    <property type="entry name" value="TRANSPOSABLE ELEMENT TC3 TRANSPOSASE-LIKE PROTEIN"/>
    <property type="match status" value="1"/>
</dbReference>